<proteinExistence type="predicted"/>
<evidence type="ECO:0000256" key="5">
    <source>
        <dbReference type="ARBA" id="ARBA00023136"/>
    </source>
</evidence>
<keyword evidence="4" id="KW-1133">Transmembrane helix</keyword>
<evidence type="ECO:0000313" key="7">
    <source>
        <dbReference type="EMBL" id="GFH26475.1"/>
    </source>
</evidence>
<gene>
    <name evidence="7" type="ORF">HaLaN_24631</name>
</gene>
<reference evidence="7 8" key="1">
    <citation type="submission" date="2020-02" db="EMBL/GenBank/DDBJ databases">
        <title>Draft genome sequence of Haematococcus lacustris strain NIES-144.</title>
        <authorList>
            <person name="Morimoto D."/>
            <person name="Nakagawa S."/>
            <person name="Yoshida T."/>
            <person name="Sawayama S."/>
        </authorList>
    </citation>
    <scope>NUCLEOTIDE SEQUENCE [LARGE SCALE GENOMIC DNA]</scope>
    <source>
        <strain evidence="7 8">NIES-144</strain>
    </source>
</reference>
<evidence type="ECO:0000313" key="8">
    <source>
        <dbReference type="Proteomes" id="UP000485058"/>
    </source>
</evidence>
<keyword evidence="6" id="KW-0325">Glycoprotein</keyword>
<organism evidence="7 8">
    <name type="scientific">Haematococcus lacustris</name>
    <name type="common">Green alga</name>
    <name type="synonym">Haematococcus pluvialis</name>
    <dbReference type="NCBI Taxonomy" id="44745"/>
    <lineage>
        <taxon>Eukaryota</taxon>
        <taxon>Viridiplantae</taxon>
        <taxon>Chlorophyta</taxon>
        <taxon>core chlorophytes</taxon>
        <taxon>Chlorophyceae</taxon>
        <taxon>CS clade</taxon>
        <taxon>Chlamydomonadales</taxon>
        <taxon>Haematococcaceae</taxon>
        <taxon>Haematococcus</taxon>
    </lineage>
</organism>
<keyword evidence="8" id="KW-1185">Reference proteome</keyword>
<evidence type="ECO:0000256" key="6">
    <source>
        <dbReference type="ARBA" id="ARBA00023180"/>
    </source>
</evidence>
<dbReference type="GO" id="GO:0016020">
    <property type="term" value="C:membrane"/>
    <property type="evidence" value="ECO:0007669"/>
    <property type="project" value="UniProtKB-SubCell"/>
</dbReference>
<name>A0A699ZWW5_HAELA</name>
<dbReference type="GO" id="GO:0042285">
    <property type="term" value="F:xylosyltransferase activity"/>
    <property type="evidence" value="ECO:0007669"/>
    <property type="project" value="TreeGrafter"/>
</dbReference>
<dbReference type="Proteomes" id="UP000485058">
    <property type="component" value="Unassembled WGS sequence"/>
</dbReference>
<dbReference type="PANTHER" id="PTHR12270:SF52">
    <property type="entry name" value="GLYCOSYLTRANSFERASE-LIKE PROTEIN GNT13-RELATED"/>
    <property type="match status" value="1"/>
</dbReference>
<evidence type="ECO:0000256" key="3">
    <source>
        <dbReference type="ARBA" id="ARBA00022968"/>
    </source>
</evidence>
<comment type="caution">
    <text evidence="7">The sequence shown here is derived from an EMBL/GenBank/DDBJ whole genome shotgun (WGS) entry which is preliminary data.</text>
</comment>
<sequence>MLLCSTEQRLSETAVLELQQLVQEVEALFTSAESSSTGCALRVLLMTELVGDSLLRALLPINSLRNAALLAVDSPLVAMVDVDLLPSTTLVQAVLEDPASAAKLVEQCQRKQLFVLPAFETQPRAPLEAGLQLAEQAGLGGQLHGSWLLAPGQA</sequence>
<keyword evidence="2" id="KW-0812">Transmembrane</keyword>
<evidence type="ECO:0000256" key="1">
    <source>
        <dbReference type="ARBA" id="ARBA00004606"/>
    </source>
</evidence>
<keyword evidence="5" id="KW-0472">Membrane</keyword>
<keyword evidence="3" id="KW-0735">Signal-anchor</keyword>
<dbReference type="PANTHER" id="PTHR12270">
    <property type="entry name" value="GLYCOSYLTRANSFERASE-RELATED"/>
    <property type="match status" value="1"/>
</dbReference>
<dbReference type="GO" id="GO:0015020">
    <property type="term" value="F:glucuronosyltransferase activity"/>
    <property type="evidence" value="ECO:0007669"/>
    <property type="project" value="TreeGrafter"/>
</dbReference>
<dbReference type="AlphaFoldDB" id="A0A699ZWW5"/>
<accession>A0A699ZWW5</accession>
<evidence type="ECO:0000256" key="4">
    <source>
        <dbReference type="ARBA" id="ARBA00022989"/>
    </source>
</evidence>
<dbReference type="GO" id="GO:0035269">
    <property type="term" value="P:protein O-linked glycosylation via mannose"/>
    <property type="evidence" value="ECO:0007669"/>
    <property type="project" value="TreeGrafter"/>
</dbReference>
<comment type="subcellular location">
    <subcellularLocation>
        <location evidence="1">Membrane</location>
        <topology evidence="1">Single-pass type II membrane protein</topology>
    </subcellularLocation>
</comment>
<dbReference type="InterPro" id="IPR051292">
    <property type="entry name" value="Xyl/GlcA_transferase"/>
</dbReference>
<protein>
    <submittedName>
        <fullName evidence="7">Uncharacterized protein</fullName>
    </submittedName>
</protein>
<evidence type="ECO:0000256" key="2">
    <source>
        <dbReference type="ARBA" id="ARBA00022692"/>
    </source>
</evidence>
<dbReference type="EMBL" id="BLLF01003141">
    <property type="protein sequence ID" value="GFH26475.1"/>
    <property type="molecule type" value="Genomic_DNA"/>
</dbReference>
<dbReference type="Pfam" id="PF13896">
    <property type="entry name" value="Glyco_transf_49"/>
    <property type="match status" value="1"/>
</dbReference>